<dbReference type="AlphaFoldDB" id="A0A2G1QGW2"/>
<feature type="transmembrane region" description="Helical" evidence="1">
    <location>
        <begin position="213"/>
        <end position="236"/>
    </location>
</feature>
<dbReference type="InterPro" id="IPR025509">
    <property type="entry name" value="DUF4396"/>
</dbReference>
<keyword evidence="4" id="KW-1185">Reference proteome</keyword>
<accession>A0A2G1QGW2</accession>
<feature type="transmembrane region" description="Helical" evidence="1">
    <location>
        <begin position="6"/>
        <end position="25"/>
    </location>
</feature>
<dbReference type="OrthoDB" id="1495425at2"/>
<evidence type="ECO:0000259" key="2">
    <source>
        <dbReference type="Pfam" id="PF14342"/>
    </source>
</evidence>
<sequence length="244" mass="27312">MIPDWLHWLSLLSLGLGIVCAAIIVIDEIRDPQHMWIMNAVWPLVALFGSLLTLWGYRTYGKLAAHSVMQPALDAGRTPPNKTRTPFPAIVAKGTSHCGAGCSLGDILAESLAYAAPAMAGWFGWRTLFAEKIFAVWILDFIFAFAIGIAFQYFTIKPMRKLSMRQGLVQAVKADTLSLSAWQVGMYGFMAVAHFWLFKRVLGAELEVPTPEFWFMMQIAMLCGFVTSYPVNWWLIRNGVKEAM</sequence>
<feature type="transmembrane region" description="Helical" evidence="1">
    <location>
        <begin position="134"/>
        <end position="156"/>
    </location>
</feature>
<proteinExistence type="predicted"/>
<dbReference type="RefSeq" id="WP_099308674.1">
    <property type="nucleotide sequence ID" value="NZ_PDVP01000024.1"/>
</dbReference>
<protein>
    <recommendedName>
        <fullName evidence="2">DUF4396 domain-containing protein</fullName>
    </recommendedName>
</protein>
<dbReference type="EMBL" id="PDVP01000024">
    <property type="protein sequence ID" value="PHP64753.1"/>
    <property type="molecule type" value="Genomic_DNA"/>
</dbReference>
<organism evidence="3 4">
    <name type="scientific">Zhengella mangrovi</name>
    <dbReference type="NCBI Taxonomy" id="1982044"/>
    <lineage>
        <taxon>Bacteria</taxon>
        <taxon>Pseudomonadati</taxon>
        <taxon>Pseudomonadota</taxon>
        <taxon>Alphaproteobacteria</taxon>
        <taxon>Hyphomicrobiales</taxon>
        <taxon>Notoacmeibacteraceae</taxon>
        <taxon>Zhengella</taxon>
    </lineage>
</organism>
<evidence type="ECO:0000256" key="1">
    <source>
        <dbReference type="SAM" id="Phobius"/>
    </source>
</evidence>
<dbReference type="Pfam" id="PF14342">
    <property type="entry name" value="DUF4396"/>
    <property type="match status" value="1"/>
</dbReference>
<feature type="transmembrane region" description="Helical" evidence="1">
    <location>
        <begin position="37"/>
        <end position="57"/>
    </location>
</feature>
<reference evidence="3 4" key="1">
    <citation type="submission" date="2017-10" db="EMBL/GenBank/DDBJ databases">
        <title>Sedimentibacterium mangrovi gen. nov., sp. nov., a novel member of family Phyllobacteriacea isolated from mangrove sediment.</title>
        <authorList>
            <person name="Liao H."/>
            <person name="Tian Y."/>
        </authorList>
    </citation>
    <scope>NUCLEOTIDE SEQUENCE [LARGE SCALE GENOMIC DNA]</scope>
    <source>
        <strain evidence="3 4">X9-2-2</strain>
    </source>
</reference>
<feature type="transmembrane region" description="Helical" evidence="1">
    <location>
        <begin position="177"/>
        <end position="198"/>
    </location>
</feature>
<keyword evidence="1" id="KW-0472">Membrane</keyword>
<comment type="caution">
    <text evidence="3">The sequence shown here is derived from an EMBL/GenBank/DDBJ whole genome shotgun (WGS) entry which is preliminary data.</text>
</comment>
<evidence type="ECO:0000313" key="3">
    <source>
        <dbReference type="EMBL" id="PHP64753.1"/>
    </source>
</evidence>
<keyword evidence="1" id="KW-0812">Transmembrane</keyword>
<keyword evidence="1" id="KW-1133">Transmembrane helix</keyword>
<gene>
    <name evidence="3" type="ORF">CSC94_22745</name>
</gene>
<feature type="domain" description="DUF4396" evidence="2">
    <location>
        <begin position="91"/>
        <end position="241"/>
    </location>
</feature>
<evidence type="ECO:0000313" key="4">
    <source>
        <dbReference type="Proteomes" id="UP000221168"/>
    </source>
</evidence>
<dbReference type="Proteomes" id="UP000221168">
    <property type="component" value="Unassembled WGS sequence"/>
</dbReference>
<name>A0A2G1QGW2_9HYPH</name>